<accession>A0A0A9CFM5</accession>
<dbReference type="EMBL" id="GBRH01225730">
    <property type="protein sequence ID" value="JAD72165.1"/>
    <property type="molecule type" value="Transcribed_RNA"/>
</dbReference>
<reference evidence="2" key="2">
    <citation type="journal article" date="2015" name="Data Brief">
        <title>Shoot transcriptome of the giant reed, Arundo donax.</title>
        <authorList>
            <person name="Barrero R.A."/>
            <person name="Guerrero F.D."/>
            <person name="Moolhuijzen P."/>
            <person name="Goolsby J.A."/>
            <person name="Tidwell J."/>
            <person name="Bellgard S.E."/>
            <person name="Bellgard M.I."/>
        </authorList>
    </citation>
    <scope>NUCLEOTIDE SEQUENCE</scope>
    <source>
        <tissue evidence="2">Shoot tissue taken approximately 20 cm above the soil surface</tissue>
    </source>
</reference>
<dbReference type="AlphaFoldDB" id="A0A0A9CFM5"/>
<evidence type="ECO:0000256" key="1">
    <source>
        <dbReference type="SAM" id="MobiDB-lite"/>
    </source>
</evidence>
<sequence>MQPSKNRRLAQPKRRVEGPQTTSRRPCPGP</sequence>
<proteinExistence type="predicted"/>
<feature type="region of interest" description="Disordered" evidence="1">
    <location>
        <begin position="1"/>
        <end position="30"/>
    </location>
</feature>
<reference evidence="2" key="1">
    <citation type="submission" date="2014-09" db="EMBL/GenBank/DDBJ databases">
        <authorList>
            <person name="Magalhaes I.L.F."/>
            <person name="Oliveira U."/>
            <person name="Santos F.R."/>
            <person name="Vidigal T.H.D.A."/>
            <person name="Brescovit A.D."/>
            <person name="Santos A.J."/>
        </authorList>
    </citation>
    <scope>NUCLEOTIDE SEQUENCE</scope>
    <source>
        <tissue evidence="2">Shoot tissue taken approximately 20 cm above the soil surface</tissue>
    </source>
</reference>
<protein>
    <submittedName>
        <fullName evidence="2">Uncharacterized protein</fullName>
    </submittedName>
</protein>
<organism evidence="2">
    <name type="scientific">Arundo donax</name>
    <name type="common">Giant reed</name>
    <name type="synonym">Donax arundinaceus</name>
    <dbReference type="NCBI Taxonomy" id="35708"/>
    <lineage>
        <taxon>Eukaryota</taxon>
        <taxon>Viridiplantae</taxon>
        <taxon>Streptophyta</taxon>
        <taxon>Embryophyta</taxon>
        <taxon>Tracheophyta</taxon>
        <taxon>Spermatophyta</taxon>
        <taxon>Magnoliopsida</taxon>
        <taxon>Liliopsida</taxon>
        <taxon>Poales</taxon>
        <taxon>Poaceae</taxon>
        <taxon>PACMAD clade</taxon>
        <taxon>Arundinoideae</taxon>
        <taxon>Arundineae</taxon>
        <taxon>Arundo</taxon>
    </lineage>
</organism>
<feature type="compositionally biased region" description="Basic residues" evidence="1">
    <location>
        <begin position="1"/>
        <end position="13"/>
    </location>
</feature>
<evidence type="ECO:0000313" key="2">
    <source>
        <dbReference type="EMBL" id="JAD72165.1"/>
    </source>
</evidence>
<name>A0A0A9CFM5_ARUDO</name>